<evidence type="ECO:0000256" key="1">
    <source>
        <dbReference type="ARBA" id="ARBA00002324"/>
    </source>
</evidence>
<dbReference type="NCBIfam" id="TIGR00125">
    <property type="entry name" value="cyt_tran_rel"/>
    <property type="match status" value="1"/>
</dbReference>
<dbReference type="RefSeq" id="WP_104725163.1">
    <property type="nucleotide sequence ID" value="NZ_FZNE01000016.1"/>
</dbReference>
<dbReference type="PANTHER" id="PTHR39321:SF3">
    <property type="entry name" value="PHOSPHOPANTETHEINE ADENYLYLTRANSFERASE"/>
    <property type="match status" value="1"/>
</dbReference>
<keyword evidence="6 11" id="KW-0548">Nucleotidyltransferase</keyword>
<evidence type="ECO:0000256" key="4">
    <source>
        <dbReference type="ARBA" id="ARBA00022642"/>
    </source>
</evidence>
<dbReference type="GO" id="GO:0005524">
    <property type="term" value="F:ATP binding"/>
    <property type="evidence" value="ECO:0007669"/>
    <property type="project" value="UniProtKB-KW"/>
</dbReference>
<dbReference type="InterPro" id="IPR014729">
    <property type="entry name" value="Rossmann-like_a/b/a_fold"/>
</dbReference>
<comment type="pathway">
    <text evidence="2 11">Cofactor biosynthesis; NAD(+) biosynthesis; deamido-NAD(+) from nicotinate D-ribonucleotide: step 1/1.</text>
</comment>
<dbReference type="HAMAP" id="MF_00244">
    <property type="entry name" value="NaMN_adenylyltr"/>
    <property type="match status" value="1"/>
</dbReference>
<evidence type="ECO:0000256" key="7">
    <source>
        <dbReference type="ARBA" id="ARBA00022741"/>
    </source>
</evidence>
<dbReference type="UniPathway" id="UPA00253">
    <property type="reaction ID" value="UER00332"/>
</dbReference>
<evidence type="ECO:0000256" key="3">
    <source>
        <dbReference type="ARBA" id="ARBA00009014"/>
    </source>
</evidence>
<gene>
    <name evidence="11 13" type="primary">nadD</name>
    <name evidence="13" type="ORF">CQA62_06590</name>
</gene>
<keyword evidence="5 11" id="KW-0808">Transferase</keyword>
<dbReference type="OrthoDB" id="5295945at2"/>
<dbReference type="GO" id="GO:0009435">
    <property type="term" value="P:NAD+ biosynthetic process"/>
    <property type="evidence" value="ECO:0007669"/>
    <property type="project" value="UniProtKB-UniRule"/>
</dbReference>
<dbReference type="InterPro" id="IPR004821">
    <property type="entry name" value="Cyt_trans-like"/>
</dbReference>
<dbReference type="GO" id="GO:0004515">
    <property type="term" value="F:nicotinate-nucleotide adenylyltransferase activity"/>
    <property type="evidence" value="ECO:0007669"/>
    <property type="project" value="UniProtKB-UniRule"/>
</dbReference>
<comment type="catalytic activity">
    <reaction evidence="10 11">
        <text>nicotinate beta-D-ribonucleotide + ATP + H(+) = deamido-NAD(+) + diphosphate</text>
        <dbReference type="Rhea" id="RHEA:22860"/>
        <dbReference type="ChEBI" id="CHEBI:15378"/>
        <dbReference type="ChEBI" id="CHEBI:30616"/>
        <dbReference type="ChEBI" id="CHEBI:33019"/>
        <dbReference type="ChEBI" id="CHEBI:57502"/>
        <dbReference type="ChEBI" id="CHEBI:58437"/>
        <dbReference type="EC" id="2.7.7.18"/>
    </reaction>
</comment>
<evidence type="ECO:0000256" key="6">
    <source>
        <dbReference type="ARBA" id="ARBA00022695"/>
    </source>
</evidence>
<organism evidence="13 14">
    <name type="scientific">Helicobacter cholecystus</name>
    <dbReference type="NCBI Taxonomy" id="45498"/>
    <lineage>
        <taxon>Bacteria</taxon>
        <taxon>Pseudomonadati</taxon>
        <taxon>Campylobacterota</taxon>
        <taxon>Epsilonproteobacteria</taxon>
        <taxon>Campylobacterales</taxon>
        <taxon>Helicobacteraceae</taxon>
        <taxon>Helicobacter</taxon>
    </lineage>
</organism>
<evidence type="ECO:0000313" key="13">
    <source>
        <dbReference type="EMBL" id="RDU68130.1"/>
    </source>
</evidence>
<accession>A0A3D8IT21</accession>
<dbReference type="EC" id="2.7.7.18" evidence="11"/>
<comment type="similarity">
    <text evidence="3 11">Belongs to the NadD family.</text>
</comment>
<evidence type="ECO:0000256" key="10">
    <source>
        <dbReference type="ARBA" id="ARBA00048721"/>
    </source>
</evidence>
<dbReference type="CDD" id="cd02165">
    <property type="entry name" value="NMNAT"/>
    <property type="match status" value="1"/>
</dbReference>
<evidence type="ECO:0000256" key="8">
    <source>
        <dbReference type="ARBA" id="ARBA00022840"/>
    </source>
</evidence>
<dbReference type="Gene3D" id="3.40.50.620">
    <property type="entry name" value="HUPs"/>
    <property type="match status" value="1"/>
</dbReference>
<dbReference type="AlphaFoldDB" id="A0A3D8IT21"/>
<reference evidence="13 14" key="1">
    <citation type="submission" date="2018-04" db="EMBL/GenBank/DDBJ databases">
        <title>Novel Campyloabacter and Helicobacter Species and Strains.</title>
        <authorList>
            <person name="Mannion A.J."/>
            <person name="Shen Z."/>
            <person name="Fox J.G."/>
        </authorList>
    </citation>
    <scope>NUCLEOTIDE SEQUENCE [LARGE SCALE GENOMIC DNA]</scope>
    <source>
        <strain evidence="13 14">ATCC 700242</strain>
    </source>
</reference>
<evidence type="ECO:0000259" key="12">
    <source>
        <dbReference type="Pfam" id="PF01467"/>
    </source>
</evidence>
<name>A0A3D8IT21_9HELI</name>
<evidence type="ECO:0000256" key="5">
    <source>
        <dbReference type="ARBA" id="ARBA00022679"/>
    </source>
</evidence>
<evidence type="ECO:0000256" key="11">
    <source>
        <dbReference type="HAMAP-Rule" id="MF_00244"/>
    </source>
</evidence>
<evidence type="ECO:0000256" key="2">
    <source>
        <dbReference type="ARBA" id="ARBA00005019"/>
    </source>
</evidence>
<keyword evidence="14" id="KW-1185">Reference proteome</keyword>
<keyword evidence="4 11" id="KW-0662">Pyridine nucleotide biosynthesis</keyword>
<keyword evidence="8 11" id="KW-0067">ATP-binding</keyword>
<dbReference type="EMBL" id="NXLU01000013">
    <property type="protein sequence ID" value="RDU68130.1"/>
    <property type="molecule type" value="Genomic_DNA"/>
</dbReference>
<dbReference type="Proteomes" id="UP000257067">
    <property type="component" value="Unassembled WGS sequence"/>
</dbReference>
<keyword evidence="9 11" id="KW-0520">NAD</keyword>
<evidence type="ECO:0000256" key="9">
    <source>
        <dbReference type="ARBA" id="ARBA00023027"/>
    </source>
</evidence>
<dbReference type="PANTHER" id="PTHR39321">
    <property type="entry name" value="NICOTINATE-NUCLEOTIDE ADENYLYLTRANSFERASE-RELATED"/>
    <property type="match status" value="1"/>
</dbReference>
<dbReference type="NCBIfam" id="TIGR00482">
    <property type="entry name" value="nicotinate (nicotinamide) nucleotide adenylyltransferase"/>
    <property type="match status" value="1"/>
</dbReference>
<evidence type="ECO:0000313" key="14">
    <source>
        <dbReference type="Proteomes" id="UP000257067"/>
    </source>
</evidence>
<proteinExistence type="inferred from homology"/>
<keyword evidence="7 11" id="KW-0547">Nucleotide-binding</keyword>
<comment type="function">
    <text evidence="1 11">Catalyzes the reversible adenylation of nicotinate mononucleotide (NaMN) to nicotinic acid adenine dinucleotide (NaAD).</text>
</comment>
<protein>
    <recommendedName>
        <fullName evidence="11">Probable nicotinate-nucleotide adenylyltransferase</fullName>
        <ecNumber evidence="11">2.7.7.18</ecNumber>
    </recommendedName>
    <alternativeName>
        <fullName evidence="11">Deamido-NAD(+) diphosphorylase</fullName>
    </alternativeName>
    <alternativeName>
        <fullName evidence="11">Deamido-NAD(+) pyrophosphorylase</fullName>
    </alternativeName>
    <alternativeName>
        <fullName evidence="11">Nicotinate mononucleotide adenylyltransferase</fullName>
        <shortName evidence="11">NaMN adenylyltransferase</shortName>
    </alternativeName>
</protein>
<dbReference type="SUPFAM" id="SSF52374">
    <property type="entry name" value="Nucleotidylyl transferase"/>
    <property type="match status" value="1"/>
</dbReference>
<feature type="domain" description="Cytidyltransferase-like" evidence="12">
    <location>
        <begin position="19"/>
        <end position="175"/>
    </location>
</feature>
<sequence>MKSLHHTIKSRKKIASLLVYGGSFDPIHLGHIYALKVALKTLNPTLCLLIPAFINPFKSHTTFSSHQRVKWLKRAIKQNIKNHKVSLCLFEINQNKPTPTILTLRYLKKHYNISKLYFLVGADNASHLHTWDKFNELKNLAEFIFLTRKSYILPPNFPYKTLTLDIPVSSTEIRNGEKKEFLPKFLQGLR</sequence>
<dbReference type="InterPro" id="IPR005248">
    <property type="entry name" value="NadD/NMNAT"/>
</dbReference>
<dbReference type="Pfam" id="PF01467">
    <property type="entry name" value="CTP_transf_like"/>
    <property type="match status" value="1"/>
</dbReference>
<comment type="caution">
    <text evidence="13">The sequence shown here is derived from an EMBL/GenBank/DDBJ whole genome shotgun (WGS) entry which is preliminary data.</text>
</comment>